<protein>
    <submittedName>
        <fullName evidence="3">Salicylic acid-binding protein 2</fullName>
    </submittedName>
</protein>
<proteinExistence type="predicted"/>
<dbReference type="EMBL" id="JACGWK010000007">
    <property type="protein sequence ID" value="KAL0343629.1"/>
    <property type="molecule type" value="Genomic_DNA"/>
</dbReference>
<name>A0AAW2NLU6_9LAMI</name>
<comment type="caution">
    <text evidence="3">The sequence shown here is derived from an EMBL/GenBank/DDBJ whole genome shotgun (WGS) entry which is preliminary data.</text>
</comment>
<evidence type="ECO:0000256" key="1">
    <source>
        <dbReference type="ARBA" id="ARBA00022801"/>
    </source>
</evidence>
<dbReference type="GO" id="GO:0009696">
    <property type="term" value="P:salicylic acid metabolic process"/>
    <property type="evidence" value="ECO:0007669"/>
    <property type="project" value="TreeGrafter"/>
</dbReference>
<reference evidence="3" key="2">
    <citation type="journal article" date="2024" name="Plant">
        <title>Genomic evolution and insights into agronomic trait innovations of Sesamum species.</title>
        <authorList>
            <person name="Miao H."/>
            <person name="Wang L."/>
            <person name="Qu L."/>
            <person name="Liu H."/>
            <person name="Sun Y."/>
            <person name="Le M."/>
            <person name="Wang Q."/>
            <person name="Wei S."/>
            <person name="Zheng Y."/>
            <person name="Lin W."/>
            <person name="Duan Y."/>
            <person name="Cao H."/>
            <person name="Xiong S."/>
            <person name="Wang X."/>
            <person name="Wei L."/>
            <person name="Li C."/>
            <person name="Ma Q."/>
            <person name="Ju M."/>
            <person name="Zhao R."/>
            <person name="Li G."/>
            <person name="Mu C."/>
            <person name="Tian Q."/>
            <person name="Mei H."/>
            <person name="Zhang T."/>
            <person name="Gao T."/>
            <person name="Zhang H."/>
        </authorList>
    </citation>
    <scope>NUCLEOTIDE SEQUENCE</scope>
    <source>
        <strain evidence="3">G01</strain>
    </source>
</reference>
<reference evidence="3" key="1">
    <citation type="submission" date="2020-06" db="EMBL/GenBank/DDBJ databases">
        <authorList>
            <person name="Li T."/>
            <person name="Hu X."/>
            <person name="Zhang T."/>
            <person name="Song X."/>
            <person name="Zhang H."/>
            <person name="Dai N."/>
            <person name="Sheng W."/>
            <person name="Hou X."/>
            <person name="Wei L."/>
        </authorList>
    </citation>
    <scope>NUCLEOTIDE SEQUENCE</scope>
    <source>
        <strain evidence="3">G01</strain>
        <tissue evidence="3">Leaf</tissue>
    </source>
</reference>
<dbReference type="Gene3D" id="3.40.50.1820">
    <property type="entry name" value="alpha/beta hydrolase"/>
    <property type="match status" value="1"/>
</dbReference>
<evidence type="ECO:0000259" key="2">
    <source>
        <dbReference type="Pfam" id="PF12697"/>
    </source>
</evidence>
<dbReference type="GO" id="GO:0080031">
    <property type="term" value="F:methyl salicylate esterase activity"/>
    <property type="evidence" value="ECO:0007669"/>
    <property type="project" value="TreeGrafter"/>
</dbReference>
<evidence type="ECO:0000313" key="3">
    <source>
        <dbReference type="EMBL" id="KAL0343629.1"/>
    </source>
</evidence>
<dbReference type="InterPro" id="IPR045889">
    <property type="entry name" value="MES/HNL"/>
</dbReference>
<sequence length="215" mass="23385">MAAAPKSNHFVAVHGVGHGAWVYYKLKPRVEAAGYQFTPVSLAAAGNNGKKLEEVRSLHDYTTPLLEVLAAVPEGEKVILIGHSGGGYAAAYGMEKCSEKISVAVFLNALMPDTKNKPSYVIDEALGHLSVRPGSLFMEDLATMDKFSDEKFGSIPRVYVIAAEDKTIPPSFQKWQIENNPVVEVKEIKGADHMPMFTQPDALCKCLVEIAEKHG</sequence>
<dbReference type="GO" id="GO:0080030">
    <property type="term" value="F:methyl indole-3-acetate esterase activity"/>
    <property type="evidence" value="ECO:0007669"/>
    <property type="project" value="TreeGrafter"/>
</dbReference>
<dbReference type="GO" id="GO:0009694">
    <property type="term" value="P:jasmonic acid metabolic process"/>
    <property type="evidence" value="ECO:0007669"/>
    <property type="project" value="TreeGrafter"/>
</dbReference>
<dbReference type="Pfam" id="PF12697">
    <property type="entry name" value="Abhydrolase_6"/>
    <property type="match status" value="1"/>
</dbReference>
<accession>A0AAW2NLU6</accession>
<dbReference type="PANTHER" id="PTHR10992:SF1083">
    <property type="entry name" value="METHYLESTERASE 1"/>
    <property type="match status" value="1"/>
</dbReference>
<feature type="domain" description="AB hydrolase-1" evidence="2">
    <location>
        <begin position="11"/>
        <end position="203"/>
    </location>
</feature>
<dbReference type="InterPro" id="IPR000073">
    <property type="entry name" value="AB_hydrolase_1"/>
</dbReference>
<dbReference type="GO" id="GO:0080032">
    <property type="term" value="F:methyl jasmonate esterase activity"/>
    <property type="evidence" value="ECO:0007669"/>
    <property type="project" value="TreeGrafter"/>
</dbReference>
<gene>
    <name evidence="3" type="ORF">Sangu_1250300</name>
</gene>
<dbReference type="InterPro" id="IPR029058">
    <property type="entry name" value="AB_hydrolase_fold"/>
</dbReference>
<keyword evidence="1" id="KW-0378">Hydrolase</keyword>
<dbReference type="AlphaFoldDB" id="A0AAW2NLU6"/>
<dbReference type="PANTHER" id="PTHR10992">
    <property type="entry name" value="METHYLESTERASE FAMILY MEMBER"/>
    <property type="match status" value="1"/>
</dbReference>
<dbReference type="SUPFAM" id="SSF53474">
    <property type="entry name" value="alpha/beta-Hydrolases"/>
    <property type="match status" value="1"/>
</dbReference>
<organism evidence="3">
    <name type="scientific">Sesamum angustifolium</name>
    <dbReference type="NCBI Taxonomy" id="2727405"/>
    <lineage>
        <taxon>Eukaryota</taxon>
        <taxon>Viridiplantae</taxon>
        <taxon>Streptophyta</taxon>
        <taxon>Embryophyta</taxon>
        <taxon>Tracheophyta</taxon>
        <taxon>Spermatophyta</taxon>
        <taxon>Magnoliopsida</taxon>
        <taxon>eudicotyledons</taxon>
        <taxon>Gunneridae</taxon>
        <taxon>Pentapetalae</taxon>
        <taxon>asterids</taxon>
        <taxon>lamiids</taxon>
        <taxon>Lamiales</taxon>
        <taxon>Pedaliaceae</taxon>
        <taxon>Sesamum</taxon>
    </lineage>
</organism>